<proteinExistence type="inferred from homology"/>
<dbReference type="CDD" id="cd11333">
    <property type="entry name" value="AmyAc_SI_OligoGlu_DGase"/>
    <property type="match status" value="1"/>
</dbReference>
<dbReference type="Gene3D" id="3.20.20.80">
    <property type="entry name" value="Glycosidases"/>
    <property type="match status" value="1"/>
</dbReference>
<keyword evidence="3 5" id="KW-0326">Glycosidase</keyword>
<sequence length="542" mass="63048">MEKWWQSSVVYQIYPRSFQDSNGDGVGDIAGITSRLEYLEKLGIDVIWLSPVYKSPNDDNGYDISDYEAILPEFGTMADMDELIREAKQRGIQIIMDLVVNHTSDEHPWFKEAKKSKTNPYRDYYIWRDSVNGGPPNDLQSIFSGSAWEFDKETNQYYFHLFSKRQPDLNWENPAVQEEVWKLMNFWLAKGIGGFRMDVIDLIGKIPDKGITGNGPKLHEYLKKMHKETFGKYDVLTVGETWGATPEIAKLYSNPDREELSMVFQFEHISLDELPGKSKWDLQPLDFIQLKAILSKWQTALGDEGWNSLFWNNHDLPRIISRWGNDSPKYRVKSGKMLATILHLMKGTPYIYQGEEIGMVNTPVSSIEELDDIESLNMYRERLAAGYDKADILASINKKGRDNARRPMQWSNHEHGGFTTGTPWLELSPRYSEINVENELADSESLFYHYQRLIQLRKNNPLVVWGTYQELIPNDTQLFVYERSYENETWLIVANFYEEEADFSHESHKVKEIILSNYSDSSVDLANLHLRAYETVVYRLEK</sequence>
<dbReference type="GO" id="GO:0004574">
    <property type="term" value="F:oligo-1,6-glucosidase activity"/>
    <property type="evidence" value="ECO:0007669"/>
    <property type="project" value="UniProtKB-EC"/>
</dbReference>
<organism evidence="5 6">
    <name type="scientific">Carnobacterium maltaromaticum LMA28</name>
    <dbReference type="NCBI Taxonomy" id="1234679"/>
    <lineage>
        <taxon>Bacteria</taxon>
        <taxon>Bacillati</taxon>
        <taxon>Bacillota</taxon>
        <taxon>Bacilli</taxon>
        <taxon>Lactobacillales</taxon>
        <taxon>Carnobacteriaceae</taxon>
        <taxon>Carnobacterium</taxon>
    </lineage>
</organism>
<dbReference type="PANTHER" id="PTHR10357">
    <property type="entry name" value="ALPHA-AMYLASE FAMILY MEMBER"/>
    <property type="match status" value="1"/>
</dbReference>
<dbReference type="InterPro" id="IPR056300">
    <property type="entry name" value="SusG-like_C"/>
</dbReference>
<dbReference type="FunFam" id="3.90.400.10:FF:000002">
    <property type="entry name" value="Sucrose isomerase"/>
    <property type="match status" value="1"/>
</dbReference>
<evidence type="ECO:0000256" key="2">
    <source>
        <dbReference type="ARBA" id="ARBA00022801"/>
    </source>
</evidence>
<dbReference type="InterPro" id="IPR013780">
    <property type="entry name" value="Glyco_hydro_b"/>
</dbReference>
<keyword evidence="6" id="KW-1185">Reference proteome</keyword>
<dbReference type="Gene3D" id="3.90.400.10">
    <property type="entry name" value="Oligo-1,6-glucosidase, Domain 2"/>
    <property type="match status" value="1"/>
</dbReference>
<evidence type="ECO:0000313" key="5">
    <source>
        <dbReference type="EMBL" id="CCO11976.2"/>
    </source>
</evidence>
<dbReference type="eggNOG" id="COG0366">
    <property type="taxonomic scope" value="Bacteria"/>
</dbReference>
<evidence type="ECO:0000259" key="4">
    <source>
        <dbReference type="SMART" id="SM00642"/>
    </source>
</evidence>
<dbReference type="Pfam" id="PF00128">
    <property type="entry name" value="Alpha-amylase"/>
    <property type="match status" value="1"/>
</dbReference>
<dbReference type="OrthoDB" id="9805159at2"/>
<dbReference type="GO" id="GO:0004556">
    <property type="term" value="F:alpha-amylase activity"/>
    <property type="evidence" value="ECO:0007669"/>
    <property type="project" value="TreeGrafter"/>
</dbReference>
<dbReference type="NCBIfam" id="NF008183">
    <property type="entry name" value="PRK10933.1"/>
    <property type="match status" value="1"/>
</dbReference>
<dbReference type="PANTHER" id="PTHR10357:SF179">
    <property type="entry name" value="NEUTRAL AND BASIC AMINO ACID TRANSPORT PROTEIN RBAT"/>
    <property type="match status" value="1"/>
</dbReference>
<accession>K8ETP7</accession>
<dbReference type="SMART" id="SM00642">
    <property type="entry name" value="Aamy"/>
    <property type="match status" value="1"/>
</dbReference>
<evidence type="ECO:0000256" key="3">
    <source>
        <dbReference type="ARBA" id="ARBA00023295"/>
    </source>
</evidence>
<dbReference type="RefSeq" id="WP_015077039.1">
    <property type="nucleotide sequence ID" value="NC_019425.2"/>
</dbReference>
<dbReference type="GO" id="GO:0009313">
    <property type="term" value="P:oligosaccharide catabolic process"/>
    <property type="evidence" value="ECO:0007669"/>
    <property type="project" value="TreeGrafter"/>
</dbReference>
<evidence type="ECO:0000256" key="1">
    <source>
        <dbReference type="ARBA" id="ARBA00008061"/>
    </source>
</evidence>
<dbReference type="EC" id="3.2.1.10" evidence="5"/>
<dbReference type="FunFam" id="3.20.20.80:FF:000064">
    <property type="entry name" value="Oligo-1,6-glucosidase"/>
    <property type="match status" value="2"/>
</dbReference>
<dbReference type="Pfam" id="PF23915">
    <property type="entry name" value="SusG_C"/>
    <property type="match status" value="1"/>
</dbReference>
<dbReference type="InterPro" id="IPR006047">
    <property type="entry name" value="GH13_cat_dom"/>
</dbReference>
<dbReference type="Proteomes" id="UP000000212">
    <property type="component" value="Chromosome"/>
</dbReference>
<dbReference type="STRING" id="1234679.BN424_2537"/>
<reference evidence="6" key="1">
    <citation type="journal article" date="2013" name="Genome Announc.">
        <title>Complete Chromosome Sequence of Carnobacterium maltaromaticum LMA 28.</title>
        <authorList>
            <person name="Cailliez-Grimal C."/>
            <person name="Chaillou S."/>
            <person name="Anba-Mondoloni J."/>
            <person name="Loux V."/>
            <person name="Afzal M.I."/>
            <person name="Rahman A."/>
            <person name="Kergourlay G."/>
            <person name="Champomier-Verges M.C."/>
            <person name="Zagorec M."/>
            <person name="Dalgaard P."/>
            <person name="Leisner J.J."/>
            <person name="Prevost H."/>
            <person name="Revol-Junelles A.M."/>
            <person name="Borges F."/>
        </authorList>
    </citation>
    <scope>NUCLEOTIDE SEQUENCE</scope>
    <source>
        <strain evidence="6">LMA28</strain>
    </source>
</reference>
<gene>
    <name evidence="5" type="primary">malL</name>
    <name evidence="5" type="ORF">BN424_2537</name>
</gene>
<dbReference type="AlphaFoldDB" id="K8ETP7"/>
<dbReference type="HOGENOM" id="CLU_006462_1_1_9"/>
<evidence type="ECO:0000313" key="6">
    <source>
        <dbReference type="Proteomes" id="UP000000212"/>
    </source>
</evidence>
<comment type="similarity">
    <text evidence="1">Belongs to the glycosyl hydrolase 13 family.</text>
</comment>
<dbReference type="FunFam" id="2.60.40.1180:FF:000007">
    <property type="entry name" value="Sucrose isomerase"/>
    <property type="match status" value="1"/>
</dbReference>
<dbReference type="InterPro" id="IPR045857">
    <property type="entry name" value="O16G_dom_2"/>
</dbReference>
<dbReference type="SUPFAM" id="SSF51445">
    <property type="entry name" value="(Trans)glycosidases"/>
    <property type="match status" value="1"/>
</dbReference>
<name>K8ETP7_CARML</name>
<dbReference type="SUPFAM" id="SSF51011">
    <property type="entry name" value="Glycosyl hydrolase domain"/>
    <property type="match status" value="1"/>
</dbReference>
<dbReference type="EMBL" id="HE999757">
    <property type="protein sequence ID" value="CCO11976.2"/>
    <property type="molecule type" value="Genomic_DNA"/>
</dbReference>
<dbReference type="KEGG" id="cml:BN424_2537"/>
<dbReference type="InterPro" id="IPR017853">
    <property type="entry name" value="GH"/>
</dbReference>
<keyword evidence="2 5" id="KW-0378">Hydrolase</keyword>
<feature type="domain" description="Glycosyl hydrolase family 13 catalytic" evidence="4">
    <location>
        <begin position="12"/>
        <end position="405"/>
    </location>
</feature>
<dbReference type="Gene3D" id="2.60.40.1180">
    <property type="entry name" value="Golgi alpha-mannosidase II"/>
    <property type="match status" value="1"/>
</dbReference>
<protein>
    <submittedName>
        <fullName evidence="5">Oligo-1,6-glucosidase</fullName>
        <ecNumber evidence="5">3.2.1.10</ecNumber>
    </submittedName>
</protein>